<organism evidence="17 18">
    <name type="scientific">Palleronia salina</name>
    <dbReference type="NCBI Taxonomy" id="313368"/>
    <lineage>
        <taxon>Bacteria</taxon>
        <taxon>Pseudomonadati</taxon>
        <taxon>Pseudomonadota</taxon>
        <taxon>Alphaproteobacteria</taxon>
        <taxon>Rhodobacterales</taxon>
        <taxon>Roseobacteraceae</taxon>
        <taxon>Palleronia</taxon>
    </lineage>
</organism>
<evidence type="ECO:0000256" key="7">
    <source>
        <dbReference type="ARBA" id="ARBA00022741"/>
    </source>
</evidence>
<dbReference type="PRINTS" id="PR00344">
    <property type="entry name" value="BCTRLSENSOR"/>
</dbReference>
<sequence length="725" mass="77611">MASLSELRQVFFQECEDQLEELTDGLAEIEDLGPGDAPDPETINRMFRAVHSIKGGAASFSLEAITRYAHAFETVLDELRGGQIAVTRDLVTVFYRAADFLADLVASGADDSPVSTADLQTHIDEVMALSATPIAAEAPVPEEDVSEPDCSAEFVPIALDFGVGADGAPDMAPDDYVITFVPEAGLYSNGHEPVQLFHELETLGTLSVTATLDDDIAWDDAGPANMWQMTLRTDQSETAIHEIFEFAKGFARIDIQRVDAVPPPTGPGADSDVEVPETGSSDEGRGAPPSATDTTSVTETPGPEVSTKEVAPVDPQKTRAQKVSKATVRVDLEVVDELINMVGELVITQSVMTQSLTDAGGAEGREMAATLEDFKTLTRKIQEGIMAIRAQSVKPLFQRMGRIVRETAQIAEKDVRFVVEGEETEVDRTVIERLVDPLTHILRNSIDHGLEPGAARRDAGKDPTGTVTLSAAHRSGRVVIEVRDDGGGVDREKVLSSAIRKGLVPDTANLTDAEIDRLLFTPGFSTASAVTNLSGRGVGMDVVNSEIRRLGGRVSILSTKGRGTTISISLPLTLAVLDGMVVDVAGETMVVPISAIVETIRPRPEQIHSIGPRTRMVAVRESMVPVIDIADIFGFTSQRPAARDCVLLLVEDDRGDQYALTVDRIRDQRQLVIKSLEANYGTIPFVAAATILGDGQIALIVDLDEITHQGAAARSATPSTARVPA</sequence>
<dbReference type="PROSITE" id="PS50851">
    <property type="entry name" value="CHEW"/>
    <property type="match status" value="1"/>
</dbReference>
<evidence type="ECO:0000256" key="12">
    <source>
        <dbReference type="PROSITE-ProRule" id="PRU00110"/>
    </source>
</evidence>
<dbReference type="SMART" id="SM00073">
    <property type="entry name" value="HPT"/>
    <property type="match status" value="1"/>
</dbReference>
<dbReference type="PROSITE" id="PS50894">
    <property type="entry name" value="HPT"/>
    <property type="match status" value="1"/>
</dbReference>
<dbReference type="InterPro" id="IPR036641">
    <property type="entry name" value="HPT_dom_sf"/>
</dbReference>
<keyword evidence="6" id="KW-0808">Transferase</keyword>
<dbReference type="PANTHER" id="PTHR43395">
    <property type="entry name" value="SENSOR HISTIDINE KINASE CHEA"/>
    <property type="match status" value="1"/>
</dbReference>
<evidence type="ECO:0000256" key="11">
    <source>
        <dbReference type="ARBA" id="ARBA00035100"/>
    </source>
</evidence>
<dbReference type="Gene3D" id="1.10.287.560">
    <property type="entry name" value="Histidine kinase CheA-like, homodimeric domain"/>
    <property type="match status" value="1"/>
</dbReference>
<dbReference type="SMART" id="SM01231">
    <property type="entry name" value="H-kinase_dim"/>
    <property type="match status" value="1"/>
</dbReference>
<proteinExistence type="predicted"/>
<dbReference type="InterPro" id="IPR037006">
    <property type="entry name" value="CheA-like_homodim_sf"/>
</dbReference>
<evidence type="ECO:0000256" key="5">
    <source>
        <dbReference type="ARBA" id="ARBA00022553"/>
    </source>
</evidence>
<dbReference type="STRING" id="313368.SAMN04488012_106150"/>
<evidence type="ECO:0000256" key="2">
    <source>
        <dbReference type="ARBA" id="ARBA00012438"/>
    </source>
</evidence>
<dbReference type="SUPFAM" id="SSF55874">
    <property type="entry name" value="ATPase domain of HSP90 chaperone/DNA topoisomerase II/histidine kinase"/>
    <property type="match status" value="1"/>
</dbReference>
<dbReference type="Pfam" id="PF01627">
    <property type="entry name" value="Hpt"/>
    <property type="match status" value="1"/>
</dbReference>
<dbReference type="SUPFAM" id="SSF47384">
    <property type="entry name" value="Homodimeric domain of signal transducing histidine kinase"/>
    <property type="match status" value="1"/>
</dbReference>
<evidence type="ECO:0000259" key="15">
    <source>
        <dbReference type="PROSITE" id="PS50851"/>
    </source>
</evidence>
<dbReference type="GO" id="GO:0000155">
    <property type="term" value="F:phosphorelay sensor kinase activity"/>
    <property type="evidence" value="ECO:0007669"/>
    <property type="project" value="InterPro"/>
</dbReference>
<dbReference type="InterPro" id="IPR003594">
    <property type="entry name" value="HATPase_dom"/>
</dbReference>
<keyword evidence="4" id="KW-0145">Chemotaxis</keyword>
<evidence type="ECO:0000256" key="3">
    <source>
        <dbReference type="ARBA" id="ARBA00021495"/>
    </source>
</evidence>
<evidence type="ECO:0000313" key="18">
    <source>
        <dbReference type="Proteomes" id="UP000184040"/>
    </source>
</evidence>
<dbReference type="PROSITE" id="PS50109">
    <property type="entry name" value="HIS_KIN"/>
    <property type="match status" value="1"/>
</dbReference>
<dbReference type="InterPro" id="IPR005467">
    <property type="entry name" value="His_kinase_dom"/>
</dbReference>
<dbReference type="InterPro" id="IPR004358">
    <property type="entry name" value="Sig_transdc_His_kin-like_C"/>
</dbReference>
<dbReference type="Pfam" id="PF02895">
    <property type="entry name" value="H-kinase_dim"/>
    <property type="match status" value="1"/>
</dbReference>
<dbReference type="InterPro" id="IPR036061">
    <property type="entry name" value="CheW-like_dom_sf"/>
</dbReference>
<evidence type="ECO:0000256" key="6">
    <source>
        <dbReference type="ARBA" id="ARBA00022679"/>
    </source>
</evidence>
<dbReference type="SMART" id="SM00387">
    <property type="entry name" value="HATPase_c"/>
    <property type="match status" value="1"/>
</dbReference>
<feature type="modified residue" description="Phosphohistidine" evidence="12">
    <location>
        <position position="51"/>
    </location>
</feature>
<dbReference type="RefSeq" id="WP_073128771.1">
    <property type="nucleotide sequence ID" value="NZ_FQZA01000006.1"/>
</dbReference>
<keyword evidence="9" id="KW-0067">ATP-binding</keyword>
<dbReference type="Gene3D" id="2.30.30.40">
    <property type="entry name" value="SH3 Domains"/>
    <property type="match status" value="1"/>
</dbReference>
<dbReference type="FunFam" id="3.30.565.10:FF:000016">
    <property type="entry name" value="Chemotaxis protein CheA, putative"/>
    <property type="match status" value="1"/>
</dbReference>
<dbReference type="InterPro" id="IPR008207">
    <property type="entry name" value="Sig_transdc_His_kin_Hpt_dom"/>
</dbReference>
<dbReference type="CDD" id="cd00088">
    <property type="entry name" value="HPT"/>
    <property type="match status" value="1"/>
</dbReference>
<keyword evidence="18" id="KW-1185">Reference proteome</keyword>
<dbReference type="InterPro" id="IPR002545">
    <property type="entry name" value="CheW-lke_dom"/>
</dbReference>
<keyword evidence="5 12" id="KW-0597">Phosphoprotein</keyword>
<gene>
    <name evidence="17" type="ORF">SAMN04488012_106150</name>
</gene>
<feature type="domain" description="CheW-like" evidence="15">
    <location>
        <begin position="576"/>
        <end position="712"/>
    </location>
</feature>
<dbReference type="CDD" id="cd00731">
    <property type="entry name" value="CheA_reg"/>
    <property type="match status" value="1"/>
</dbReference>
<dbReference type="Gene3D" id="3.30.565.10">
    <property type="entry name" value="Histidine kinase-like ATPase, C-terminal domain"/>
    <property type="match status" value="1"/>
</dbReference>
<keyword evidence="7" id="KW-0547">Nucleotide-binding</keyword>
<dbReference type="SUPFAM" id="SSF47226">
    <property type="entry name" value="Histidine-containing phosphotransfer domain, HPT domain"/>
    <property type="match status" value="1"/>
</dbReference>
<comment type="catalytic activity">
    <reaction evidence="1">
        <text>ATP + protein L-histidine = ADP + protein N-phospho-L-histidine.</text>
        <dbReference type="EC" id="2.7.13.3"/>
    </reaction>
</comment>
<keyword evidence="10" id="KW-0902">Two-component regulatory system</keyword>
<evidence type="ECO:0000259" key="16">
    <source>
        <dbReference type="PROSITE" id="PS50894"/>
    </source>
</evidence>
<dbReference type="SUPFAM" id="SSF50341">
    <property type="entry name" value="CheW-like"/>
    <property type="match status" value="1"/>
</dbReference>
<accession>A0A1M6HUJ0</accession>
<dbReference type="InterPro" id="IPR051315">
    <property type="entry name" value="Bact_Chemotaxis_CheA"/>
</dbReference>
<evidence type="ECO:0000256" key="13">
    <source>
        <dbReference type="SAM" id="MobiDB-lite"/>
    </source>
</evidence>
<dbReference type="AlphaFoldDB" id="A0A1M6HUJ0"/>
<evidence type="ECO:0000256" key="8">
    <source>
        <dbReference type="ARBA" id="ARBA00022777"/>
    </source>
</evidence>
<dbReference type="InterPro" id="IPR036097">
    <property type="entry name" value="HisK_dim/P_sf"/>
</dbReference>
<feature type="region of interest" description="Disordered" evidence="13">
    <location>
        <begin position="259"/>
        <end position="322"/>
    </location>
</feature>
<reference evidence="17 18" key="1">
    <citation type="submission" date="2016-11" db="EMBL/GenBank/DDBJ databases">
        <authorList>
            <person name="Jaros S."/>
            <person name="Januszkiewicz K."/>
            <person name="Wedrychowicz H."/>
        </authorList>
    </citation>
    <scope>NUCLEOTIDE SEQUENCE [LARGE SCALE GENOMIC DNA]</scope>
    <source>
        <strain evidence="17 18">DSM 26892</strain>
    </source>
</reference>
<dbReference type="Pfam" id="PF01584">
    <property type="entry name" value="CheW"/>
    <property type="match status" value="1"/>
</dbReference>
<dbReference type="EMBL" id="FQZA01000006">
    <property type="protein sequence ID" value="SHJ25784.1"/>
    <property type="molecule type" value="Genomic_DNA"/>
</dbReference>
<dbReference type="GO" id="GO:0005737">
    <property type="term" value="C:cytoplasm"/>
    <property type="evidence" value="ECO:0007669"/>
    <property type="project" value="InterPro"/>
</dbReference>
<dbReference type="InterPro" id="IPR036890">
    <property type="entry name" value="HATPase_C_sf"/>
</dbReference>
<evidence type="ECO:0000256" key="10">
    <source>
        <dbReference type="ARBA" id="ARBA00023012"/>
    </source>
</evidence>
<evidence type="ECO:0000256" key="9">
    <source>
        <dbReference type="ARBA" id="ARBA00022840"/>
    </source>
</evidence>
<dbReference type="InterPro" id="IPR004105">
    <property type="entry name" value="CheA-like_dim"/>
</dbReference>
<evidence type="ECO:0000313" key="17">
    <source>
        <dbReference type="EMBL" id="SHJ25784.1"/>
    </source>
</evidence>
<dbReference type="PANTHER" id="PTHR43395:SF10">
    <property type="entry name" value="CHEMOTAXIS PROTEIN CHEA"/>
    <property type="match status" value="1"/>
</dbReference>
<dbReference type="Gene3D" id="1.20.120.160">
    <property type="entry name" value="HPT domain"/>
    <property type="match status" value="1"/>
</dbReference>
<comment type="function">
    <text evidence="11">Involved in the transmission of sensory signals from the chemoreceptors to the flagellar motors. CheA is autophosphorylated; it can transfer its phosphate group to either CheB or CheY.</text>
</comment>
<dbReference type="GO" id="GO:0006935">
    <property type="term" value="P:chemotaxis"/>
    <property type="evidence" value="ECO:0007669"/>
    <property type="project" value="UniProtKB-KW"/>
</dbReference>
<feature type="domain" description="HPt" evidence="16">
    <location>
        <begin position="1"/>
        <end position="108"/>
    </location>
</feature>
<protein>
    <recommendedName>
        <fullName evidence="3">Chemotaxis protein CheA</fullName>
        <ecNumber evidence="2">2.7.13.3</ecNumber>
    </recommendedName>
</protein>
<dbReference type="CDD" id="cd16916">
    <property type="entry name" value="HATPase_CheA-like"/>
    <property type="match status" value="1"/>
</dbReference>
<evidence type="ECO:0000259" key="14">
    <source>
        <dbReference type="PROSITE" id="PS50109"/>
    </source>
</evidence>
<dbReference type="EC" id="2.7.13.3" evidence="2"/>
<keyword evidence="8 17" id="KW-0418">Kinase</keyword>
<evidence type="ECO:0000256" key="1">
    <source>
        <dbReference type="ARBA" id="ARBA00000085"/>
    </source>
</evidence>
<dbReference type="Proteomes" id="UP000184040">
    <property type="component" value="Unassembled WGS sequence"/>
</dbReference>
<feature type="domain" description="Histidine kinase" evidence="14">
    <location>
        <begin position="333"/>
        <end position="574"/>
    </location>
</feature>
<evidence type="ECO:0000256" key="4">
    <source>
        <dbReference type="ARBA" id="ARBA00022500"/>
    </source>
</evidence>
<dbReference type="GO" id="GO:0005524">
    <property type="term" value="F:ATP binding"/>
    <property type="evidence" value="ECO:0007669"/>
    <property type="project" value="UniProtKB-KW"/>
</dbReference>
<name>A0A1M6HUJ0_9RHOB</name>
<dbReference type="SMART" id="SM00260">
    <property type="entry name" value="CheW"/>
    <property type="match status" value="1"/>
</dbReference>
<dbReference type="Pfam" id="PF02518">
    <property type="entry name" value="HATPase_c"/>
    <property type="match status" value="1"/>
</dbReference>